<organism evidence="12 13">
    <name type="scientific">Acidipropionibacterium jensenii</name>
    <dbReference type="NCBI Taxonomy" id="1749"/>
    <lineage>
        <taxon>Bacteria</taxon>
        <taxon>Bacillati</taxon>
        <taxon>Actinomycetota</taxon>
        <taxon>Actinomycetes</taxon>
        <taxon>Propionibacteriales</taxon>
        <taxon>Propionibacteriaceae</taxon>
        <taxon>Acidipropionibacterium</taxon>
    </lineage>
</organism>
<dbReference type="GO" id="GO:0005524">
    <property type="term" value="F:ATP binding"/>
    <property type="evidence" value="ECO:0007669"/>
    <property type="project" value="UniProtKB-KW"/>
</dbReference>
<dbReference type="InterPro" id="IPR050445">
    <property type="entry name" value="Bact_polysacc_biosynth/exp"/>
</dbReference>
<comment type="catalytic activity">
    <reaction evidence="8">
        <text>L-tyrosyl-[protein] + ATP = O-phospho-L-tyrosyl-[protein] + ADP + H(+)</text>
        <dbReference type="Rhea" id="RHEA:10596"/>
        <dbReference type="Rhea" id="RHEA-COMP:10136"/>
        <dbReference type="Rhea" id="RHEA-COMP:20101"/>
        <dbReference type="ChEBI" id="CHEBI:15378"/>
        <dbReference type="ChEBI" id="CHEBI:30616"/>
        <dbReference type="ChEBI" id="CHEBI:46858"/>
        <dbReference type="ChEBI" id="CHEBI:61978"/>
        <dbReference type="ChEBI" id="CHEBI:456216"/>
        <dbReference type="EC" id="2.7.10.2"/>
    </reaction>
</comment>
<feature type="domain" description="CobQ/CobB/MinD/ParA nucleotide binding" evidence="11">
    <location>
        <begin position="269"/>
        <end position="441"/>
    </location>
</feature>
<evidence type="ECO:0000256" key="9">
    <source>
        <dbReference type="SAM" id="MobiDB-lite"/>
    </source>
</evidence>
<dbReference type="SUPFAM" id="SSF52540">
    <property type="entry name" value="P-loop containing nucleoside triphosphate hydrolases"/>
    <property type="match status" value="1"/>
</dbReference>
<evidence type="ECO:0000256" key="6">
    <source>
        <dbReference type="ARBA" id="ARBA00022840"/>
    </source>
</evidence>
<dbReference type="EMBL" id="LR134473">
    <property type="protein sequence ID" value="VEI02992.1"/>
    <property type="molecule type" value="Genomic_DNA"/>
</dbReference>
<dbReference type="GO" id="GO:0005886">
    <property type="term" value="C:plasma membrane"/>
    <property type="evidence" value="ECO:0007669"/>
    <property type="project" value="TreeGrafter"/>
</dbReference>
<dbReference type="PANTHER" id="PTHR32309">
    <property type="entry name" value="TYROSINE-PROTEIN KINASE"/>
    <property type="match status" value="1"/>
</dbReference>
<feature type="transmembrane region" description="Helical" evidence="10">
    <location>
        <begin position="173"/>
        <end position="194"/>
    </location>
</feature>
<feature type="region of interest" description="Disordered" evidence="9">
    <location>
        <begin position="462"/>
        <end position="534"/>
    </location>
</feature>
<evidence type="ECO:0000259" key="11">
    <source>
        <dbReference type="Pfam" id="PF01656"/>
    </source>
</evidence>
<dbReference type="AlphaFoldDB" id="A0A448NYH5"/>
<comment type="similarity">
    <text evidence="1">Belongs to the CpsD/CapB family.</text>
</comment>
<evidence type="ECO:0000313" key="12">
    <source>
        <dbReference type="EMBL" id="VEI02992.1"/>
    </source>
</evidence>
<dbReference type="CDD" id="cd05387">
    <property type="entry name" value="BY-kinase"/>
    <property type="match status" value="1"/>
</dbReference>
<evidence type="ECO:0000256" key="1">
    <source>
        <dbReference type="ARBA" id="ARBA00007316"/>
    </source>
</evidence>
<reference evidence="12 13" key="1">
    <citation type="submission" date="2018-12" db="EMBL/GenBank/DDBJ databases">
        <authorList>
            <consortium name="Pathogen Informatics"/>
        </authorList>
    </citation>
    <scope>NUCLEOTIDE SEQUENCE [LARGE SCALE GENOMIC DNA]</scope>
    <source>
        <strain evidence="12 13">NCTC13652</strain>
    </source>
</reference>
<protein>
    <recommendedName>
        <fullName evidence="2">non-specific protein-tyrosine kinase</fullName>
        <ecNumber evidence="2">2.7.10.2</ecNumber>
    </recommendedName>
</protein>
<dbReference type="GO" id="GO:0042802">
    <property type="term" value="F:identical protein binding"/>
    <property type="evidence" value="ECO:0007669"/>
    <property type="project" value="UniProtKB-ARBA"/>
</dbReference>
<keyword evidence="7" id="KW-0829">Tyrosine-protein kinase</keyword>
<dbReference type="OrthoDB" id="9812433at2"/>
<evidence type="ECO:0000313" key="13">
    <source>
        <dbReference type="Proteomes" id="UP000277858"/>
    </source>
</evidence>
<dbReference type="InterPro" id="IPR002586">
    <property type="entry name" value="CobQ/CobB/MinD/ParA_Nub-bd_dom"/>
</dbReference>
<dbReference type="PANTHER" id="PTHR32309:SF13">
    <property type="entry name" value="FERRIC ENTEROBACTIN TRANSPORT PROTEIN FEPE"/>
    <property type="match status" value="1"/>
</dbReference>
<evidence type="ECO:0000256" key="10">
    <source>
        <dbReference type="SAM" id="Phobius"/>
    </source>
</evidence>
<keyword evidence="10" id="KW-0472">Membrane</keyword>
<keyword evidence="4" id="KW-0547">Nucleotide-binding</keyword>
<evidence type="ECO:0000256" key="8">
    <source>
        <dbReference type="ARBA" id="ARBA00051245"/>
    </source>
</evidence>
<dbReference type="Pfam" id="PF01656">
    <property type="entry name" value="CbiA"/>
    <property type="match status" value="1"/>
</dbReference>
<evidence type="ECO:0000256" key="7">
    <source>
        <dbReference type="ARBA" id="ARBA00023137"/>
    </source>
</evidence>
<keyword evidence="13" id="KW-1185">Reference proteome</keyword>
<accession>A0A448NYH5</accession>
<dbReference type="InterPro" id="IPR005702">
    <property type="entry name" value="Wzc-like_C"/>
</dbReference>
<keyword evidence="6" id="KW-0067">ATP-binding</keyword>
<proteinExistence type="inferred from homology"/>
<dbReference type="FunFam" id="3.40.50.300:FF:000527">
    <property type="entry name" value="Tyrosine-protein kinase etk"/>
    <property type="match status" value="1"/>
</dbReference>
<evidence type="ECO:0000256" key="3">
    <source>
        <dbReference type="ARBA" id="ARBA00022679"/>
    </source>
</evidence>
<gene>
    <name evidence="12" type="primary">ywqD_2</name>
    <name evidence="12" type="ORF">NCTC13652_01190</name>
</gene>
<name>A0A448NYH5_9ACTN</name>
<evidence type="ECO:0000256" key="2">
    <source>
        <dbReference type="ARBA" id="ARBA00011903"/>
    </source>
</evidence>
<keyword evidence="10" id="KW-1133">Transmembrane helix</keyword>
<sequence>MTMRDYARVLRAHWAGVLGIFLLGLAIAAGVTVLQPKEYTATTSGIVTATSDSSDTGMSLAGSSLAQSKVKSYVDMGSWRTVAEYAIGKLKLHDSPEALVGRVTVTNPVNTTILQVSAKAPTPYAARDLAQAWLQGLVRQVAQVETSGGGKASVKVIAGDSARLPGSPSSPSWNVNLLVGAAVGLIVGAAYALIRDRSDQRIRSTTDVQRVTGQAVVGALPVEASIAKNPRLLPVDGSNDEELTILAEAFRSLRTNLQYMSVDDPPRSIVVTSPAPGDGKSFTAANLAVALSATGQDVILIDGDLRRPRIADLFGIVGDVGLSDVLAGRASYDDVVQSISGTTTLHVLASGAIPPNPSEILGSAKLRDLIKILSRRSMVIVDAPPLLAVTDAAILSTRTDGTLVVVRTGSTTREMLGLAMGALAAVKGKVLGIILNRVPTKGSGKIYYGYRYTGEYYRDENGAKHRKHHTSAHREARTHTPSAPVAGGPLGTAQSDGDVEQEANVVTTEMPIVTDPRSEPVGSGSARVPRRLKG</sequence>
<dbReference type="GO" id="GO:0004715">
    <property type="term" value="F:non-membrane spanning protein tyrosine kinase activity"/>
    <property type="evidence" value="ECO:0007669"/>
    <property type="project" value="UniProtKB-EC"/>
</dbReference>
<keyword evidence="3 12" id="KW-0808">Transferase</keyword>
<keyword evidence="5 12" id="KW-0418">Kinase</keyword>
<evidence type="ECO:0000256" key="5">
    <source>
        <dbReference type="ARBA" id="ARBA00022777"/>
    </source>
</evidence>
<evidence type="ECO:0000256" key="4">
    <source>
        <dbReference type="ARBA" id="ARBA00022741"/>
    </source>
</evidence>
<dbReference type="EC" id="2.7.10.2" evidence="2"/>
<dbReference type="NCBIfam" id="TIGR01007">
    <property type="entry name" value="eps_fam"/>
    <property type="match status" value="1"/>
</dbReference>
<dbReference type="InterPro" id="IPR027417">
    <property type="entry name" value="P-loop_NTPase"/>
</dbReference>
<dbReference type="Gene3D" id="3.40.50.300">
    <property type="entry name" value="P-loop containing nucleotide triphosphate hydrolases"/>
    <property type="match status" value="1"/>
</dbReference>
<keyword evidence="10" id="KW-0812">Transmembrane</keyword>
<dbReference type="Proteomes" id="UP000277858">
    <property type="component" value="Chromosome"/>
</dbReference>
<dbReference type="STRING" id="1122997.GCA_000425285_02635"/>